<dbReference type="SMART" id="SM00534">
    <property type="entry name" value="MUTSac"/>
    <property type="match status" value="1"/>
</dbReference>
<keyword evidence="6" id="KW-0255">Endonuclease</keyword>
<dbReference type="GO" id="GO:0005524">
    <property type="term" value="F:ATP binding"/>
    <property type="evidence" value="ECO:0007669"/>
    <property type="project" value="UniProtKB-KW"/>
</dbReference>
<dbReference type="SUPFAM" id="SSF48334">
    <property type="entry name" value="DNA repair protein MutS, domain III"/>
    <property type="match status" value="1"/>
</dbReference>
<dbReference type="Proteomes" id="UP000662904">
    <property type="component" value="Chromosome"/>
</dbReference>
<dbReference type="GO" id="GO:0140664">
    <property type="term" value="F:ATP-dependent DNA damage sensor activity"/>
    <property type="evidence" value="ECO:0007669"/>
    <property type="project" value="InterPro"/>
</dbReference>
<dbReference type="Pfam" id="PF00488">
    <property type="entry name" value="MutS_V"/>
    <property type="match status" value="1"/>
</dbReference>
<keyword evidence="1" id="KW-0547">Nucleotide-binding</keyword>
<organism evidence="6 7">
    <name type="scientific">Koleobacter methoxysyntrophicus</name>
    <dbReference type="NCBI Taxonomy" id="2751313"/>
    <lineage>
        <taxon>Bacteria</taxon>
        <taxon>Bacillati</taxon>
        <taxon>Bacillota</taxon>
        <taxon>Clostridia</taxon>
        <taxon>Koleobacterales</taxon>
        <taxon>Koleobacteraceae</taxon>
        <taxon>Koleobacter</taxon>
    </lineage>
</organism>
<dbReference type="AlphaFoldDB" id="A0A8A0RLY5"/>
<dbReference type="KEGG" id="kme:H0A61_00951"/>
<dbReference type="EMBL" id="CP059066">
    <property type="protein sequence ID" value="QSQ08618.1"/>
    <property type="molecule type" value="Genomic_DNA"/>
</dbReference>
<dbReference type="RefSeq" id="WP_206708824.1">
    <property type="nucleotide sequence ID" value="NZ_CP059066.1"/>
</dbReference>
<evidence type="ECO:0000259" key="4">
    <source>
        <dbReference type="SMART" id="SM00533"/>
    </source>
</evidence>
<evidence type="ECO:0000313" key="6">
    <source>
        <dbReference type="EMBL" id="QSQ08618.1"/>
    </source>
</evidence>
<dbReference type="PANTHER" id="PTHR11361">
    <property type="entry name" value="DNA MISMATCH REPAIR PROTEIN MUTS FAMILY MEMBER"/>
    <property type="match status" value="1"/>
</dbReference>
<evidence type="ECO:0000256" key="1">
    <source>
        <dbReference type="ARBA" id="ARBA00022741"/>
    </source>
</evidence>
<dbReference type="InterPro" id="IPR027417">
    <property type="entry name" value="P-loop_NTPase"/>
</dbReference>
<accession>A0A8A0RLY5</accession>
<dbReference type="InterPro" id="IPR036187">
    <property type="entry name" value="DNA_mismatch_repair_MutS_sf"/>
</dbReference>
<sequence length="554" mass="63183">MRDFIEENMQKDLGLSEIFNRIEPLCSLGRDKKARMKPFLPGQEEELERELRRVSYCCDIMQNNRSAFREIESIISQVKDIRGSLKRAVSEIALDVVEFFEIKSFLFHVKKLDSYLQKLNLDISLKPIKELEDLLDPDGGGRRGFYIESSYSRRLEWLRNQKKEIEKKLKEERFCLHKRIKEAFGYKINPRGEIVVQKGDTEWLINKMKESPLLVYVRENFSSVVFSPRPTNLITELENKLMDLRAREEEEEYNVRKRLTGEIARFYAVLTENCDNIGIIDLLFAKARLGASVKGIKPVIHYDQRISISGGRHPLIEENLRKKELKYTPIDIDLHNPVTLITGVNMGGKTAALKMVGLLTAMAQFGLLVPADRMAFSLRSFVFYSASNGESLTEGLSAFGAEIKSIGEIIKRKDESGLILIDELARGTNPPEGIAIASSIIETFLKNRSITVITTHFHELSRVPGIVHLRVRGLMNADISAIKSRVSGKGVLGVEALNSLMDYRLEEVRSENPPPRDAIKVARLMGFDEEILKRAEEYLIIYVRERCMKNGGKA</sequence>
<protein>
    <submittedName>
        <fullName evidence="6">Endonuclease MutS2</fullName>
        <ecNumber evidence="6">3.1.-.-</ecNumber>
    </submittedName>
</protein>
<reference evidence="6" key="1">
    <citation type="submission" date="2020-07" db="EMBL/GenBank/DDBJ databases">
        <title>Koleobacter methoxysyntrophicus gen. nov., sp. nov., a novel anaerobic bacterium isolated from deep subsurface oil field and proposal of Koleobacterales ord. nov. in the phylum Firmicutes.</title>
        <authorList>
            <person name="Sakamoto S."/>
            <person name="Tamaki H."/>
        </authorList>
    </citation>
    <scope>NUCLEOTIDE SEQUENCE</scope>
    <source>
        <strain evidence="6">NRmbB1</strain>
    </source>
</reference>
<dbReference type="PANTHER" id="PTHR11361:SF14">
    <property type="entry name" value="DNA MISMATCH REPAIR PROTEIN MUTS, TYPE 2"/>
    <property type="match status" value="1"/>
</dbReference>
<evidence type="ECO:0000256" key="3">
    <source>
        <dbReference type="ARBA" id="ARBA00023125"/>
    </source>
</evidence>
<dbReference type="InterPro" id="IPR007696">
    <property type="entry name" value="DNA_mismatch_repair_MutS_core"/>
</dbReference>
<dbReference type="GO" id="GO:0004519">
    <property type="term" value="F:endonuclease activity"/>
    <property type="evidence" value="ECO:0007669"/>
    <property type="project" value="UniProtKB-KW"/>
</dbReference>
<keyword evidence="2" id="KW-0067">ATP-binding</keyword>
<keyword evidence="7" id="KW-1185">Reference proteome</keyword>
<dbReference type="GO" id="GO:0006298">
    <property type="term" value="P:mismatch repair"/>
    <property type="evidence" value="ECO:0007669"/>
    <property type="project" value="InterPro"/>
</dbReference>
<keyword evidence="3" id="KW-0238">DNA-binding</keyword>
<evidence type="ECO:0000259" key="5">
    <source>
        <dbReference type="SMART" id="SM00534"/>
    </source>
</evidence>
<proteinExistence type="predicted"/>
<feature type="domain" description="DNA mismatch repair protein MutS core" evidence="4">
    <location>
        <begin position="10"/>
        <end position="319"/>
    </location>
</feature>
<dbReference type="SUPFAM" id="SSF52540">
    <property type="entry name" value="P-loop containing nucleoside triphosphate hydrolases"/>
    <property type="match status" value="1"/>
</dbReference>
<keyword evidence="6" id="KW-0540">Nuclease</keyword>
<name>A0A8A0RLY5_9FIRM</name>
<dbReference type="EC" id="3.1.-.-" evidence="6"/>
<dbReference type="InterPro" id="IPR045076">
    <property type="entry name" value="MutS"/>
</dbReference>
<dbReference type="GO" id="GO:0030983">
    <property type="term" value="F:mismatched DNA binding"/>
    <property type="evidence" value="ECO:0007669"/>
    <property type="project" value="InterPro"/>
</dbReference>
<dbReference type="SMART" id="SM00533">
    <property type="entry name" value="MUTSd"/>
    <property type="match status" value="1"/>
</dbReference>
<dbReference type="Gene3D" id="3.40.50.300">
    <property type="entry name" value="P-loop containing nucleotide triphosphate hydrolases"/>
    <property type="match status" value="1"/>
</dbReference>
<feature type="domain" description="DNA mismatch repair proteins mutS family" evidence="5">
    <location>
        <begin position="336"/>
        <end position="540"/>
    </location>
</feature>
<evidence type="ECO:0000313" key="7">
    <source>
        <dbReference type="Proteomes" id="UP000662904"/>
    </source>
</evidence>
<evidence type="ECO:0000256" key="2">
    <source>
        <dbReference type="ARBA" id="ARBA00022840"/>
    </source>
</evidence>
<dbReference type="GO" id="GO:0016787">
    <property type="term" value="F:hydrolase activity"/>
    <property type="evidence" value="ECO:0007669"/>
    <property type="project" value="UniProtKB-KW"/>
</dbReference>
<keyword evidence="6" id="KW-0378">Hydrolase</keyword>
<gene>
    <name evidence="6" type="primary">mutS2_1</name>
    <name evidence="6" type="ORF">H0A61_00951</name>
</gene>
<dbReference type="InterPro" id="IPR000432">
    <property type="entry name" value="DNA_mismatch_repair_MutS_C"/>
</dbReference>